<evidence type="ECO:0000259" key="3">
    <source>
        <dbReference type="SMART" id="SM00244"/>
    </source>
</evidence>
<protein>
    <submittedName>
        <fullName evidence="4">HflC protein</fullName>
    </submittedName>
</protein>
<dbReference type="PANTHER" id="PTHR23222:SF0">
    <property type="entry name" value="PROHIBITIN 1"/>
    <property type="match status" value="1"/>
</dbReference>
<dbReference type="GO" id="GO:0016020">
    <property type="term" value="C:membrane"/>
    <property type="evidence" value="ECO:0007669"/>
    <property type="project" value="UniProtKB-SubCell"/>
</dbReference>
<dbReference type="AlphaFoldDB" id="A0A2M9ZED8"/>
<evidence type="ECO:0000256" key="1">
    <source>
        <dbReference type="ARBA" id="ARBA00004167"/>
    </source>
</evidence>
<comment type="subcellular location">
    <subcellularLocation>
        <location evidence="1">Membrane</location>
        <topology evidence="1">Single-pass membrane protein</topology>
    </subcellularLocation>
</comment>
<dbReference type="SMART" id="SM00244">
    <property type="entry name" value="PHB"/>
    <property type="match status" value="1"/>
</dbReference>
<keyword evidence="2" id="KW-0175">Coiled coil</keyword>
<dbReference type="InterPro" id="IPR001107">
    <property type="entry name" value="Band_7"/>
</dbReference>
<accession>A0A2M9ZED8</accession>
<dbReference type="EMBL" id="NPDT01000001">
    <property type="protein sequence ID" value="PJZ66687.1"/>
    <property type="molecule type" value="Genomic_DNA"/>
</dbReference>
<evidence type="ECO:0000313" key="4">
    <source>
        <dbReference type="EMBL" id="PJZ66687.1"/>
    </source>
</evidence>
<dbReference type="InterPro" id="IPR036013">
    <property type="entry name" value="Band_7/SPFH_dom_sf"/>
</dbReference>
<dbReference type="Pfam" id="PF01145">
    <property type="entry name" value="Band_7"/>
    <property type="match status" value="1"/>
</dbReference>
<dbReference type="RefSeq" id="WP_016546705.1">
    <property type="nucleotide sequence ID" value="NZ_NPDT01000001.1"/>
</dbReference>
<proteinExistence type="predicted"/>
<gene>
    <name evidence="4" type="ORF">CH371_00835</name>
</gene>
<evidence type="ECO:0000313" key="5">
    <source>
        <dbReference type="Proteomes" id="UP000231912"/>
    </source>
</evidence>
<dbReference type="Gene3D" id="3.30.479.30">
    <property type="entry name" value="Band 7 domain"/>
    <property type="match status" value="1"/>
</dbReference>
<name>A0A2M9ZED8_9LEPT</name>
<feature type="coiled-coil region" evidence="2">
    <location>
        <begin position="191"/>
        <end position="229"/>
    </location>
</feature>
<feature type="domain" description="Band 7" evidence="3">
    <location>
        <begin position="31"/>
        <end position="192"/>
    </location>
</feature>
<dbReference type="PRINTS" id="PR00679">
    <property type="entry name" value="PROHIBITIN"/>
</dbReference>
<dbReference type="PANTHER" id="PTHR23222">
    <property type="entry name" value="PROHIBITIN"/>
    <property type="match status" value="1"/>
</dbReference>
<dbReference type="Proteomes" id="UP000231912">
    <property type="component" value="Unassembled WGS sequence"/>
</dbReference>
<evidence type="ECO:0000256" key="2">
    <source>
        <dbReference type="SAM" id="Coils"/>
    </source>
</evidence>
<sequence length="266" mass="29804">MNDSFLSKLPELNWKKIAIGGVLVLILLSANPFACIRSGHRGVVTTLGAVSERVLGEGVNIIIPFTQSVHQIDVRVQKTDVNSSAPSKDLQEIHTKITLTYHLIPGSVNKLYQEIGLSYEDTIVGPAILETMKHVTAQFTASELVTKRDEVATHIQDSLRGKLTKFYIQIDEVSMKDFEFSKTFSDSIELKQKAEQDALRAKNELERVKVEAEQKVAEARAEAEALRLKSQQLTPLMVEMERIKKWDGKYPDTYMGSGANTLFQIK</sequence>
<dbReference type="InterPro" id="IPR000163">
    <property type="entry name" value="Prohibitin"/>
</dbReference>
<organism evidence="4 5">
    <name type="scientific">Leptospira wolffii</name>
    <dbReference type="NCBI Taxonomy" id="409998"/>
    <lineage>
        <taxon>Bacteria</taxon>
        <taxon>Pseudomonadati</taxon>
        <taxon>Spirochaetota</taxon>
        <taxon>Spirochaetia</taxon>
        <taxon>Leptospirales</taxon>
        <taxon>Leptospiraceae</taxon>
        <taxon>Leptospira</taxon>
    </lineage>
</organism>
<comment type="caution">
    <text evidence="4">The sequence shown here is derived from an EMBL/GenBank/DDBJ whole genome shotgun (WGS) entry which is preliminary data.</text>
</comment>
<reference evidence="4 5" key="1">
    <citation type="submission" date="2017-07" db="EMBL/GenBank/DDBJ databases">
        <title>Leptospira spp. isolated from tropical soils.</title>
        <authorList>
            <person name="Thibeaux R."/>
            <person name="Iraola G."/>
            <person name="Ferres I."/>
            <person name="Bierque E."/>
            <person name="Girault D."/>
            <person name="Soupe-Gilbert M.-E."/>
            <person name="Picardeau M."/>
            <person name="Goarant C."/>
        </authorList>
    </citation>
    <scope>NUCLEOTIDE SEQUENCE [LARGE SCALE GENOMIC DNA]</scope>
    <source>
        <strain evidence="4 5">FH2-C-A2</strain>
    </source>
</reference>
<dbReference type="CDD" id="cd03401">
    <property type="entry name" value="SPFH_prohibitin"/>
    <property type="match status" value="1"/>
</dbReference>
<dbReference type="SUPFAM" id="SSF117892">
    <property type="entry name" value="Band 7/SPFH domain"/>
    <property type="match status" value="1"/>
</dbReference>